<dbReference type="InterPro" id="IPR010531">
    <property type="entry name" value="NOA36"/>
</dbReference>
<keyword evidence="7" id="KW-0539">Nucleus</keyword>
<evidence type="ECO:0000313" key="9">
    <source>
        <dbReference type="Proteomes" id="UP000085678"/>
    </source>
</evidence>
<protein>
    <submittedName>
        <fullName evidence="10">Zinc finger protein 330 homolog</fullName>
    </submittedName>
</protein>
<dbReference type="GO" id="GO:0005730">
    <property type="term" value="C:nucleolus"/>
    <property type="evidence" value="ECO:0007669"/>
    <property type="project" value="UniProtKB-SubCell"/>
</dbReference>
<evidence type="ECO:0000313" key="10">
    <source>
        <dbReference type="RefSeq" id="XP_013413274.1"/>
    </source>
</evidence>
<keyword evidence="9" id="KW-1185">Reference proteome</keyword>
<evidence type="ECO:0000256" key="2">
    <source>
        <dbReference type="ARBA" id="ARBA00007212"/>
    </source>
</evidence>
<dbReference type="AlphaFoldDB" id="A0A1S3JT87"/>
<evidence type="ECO:0000256" key="3">
    <source>
        <dbReference type="ARBA" id="ARBA00022723"/>
    </source>
</evidence>
<evidence type="ECO:0000256" key="4">
    <source>
        <dbReference type="ARBA" id="ARBA00022737"/>
    </source>
</evidence>
<dbReference type="Pfam" id="PF06524">
    <property type="entry name" value="NOA36"/>
    <property type="match status" value="1"/>
</dbReference>
<evidence type="ECO:0000256" key="7">
    <source>
        <dbReference type="ARBA" id="ARBA00023242"/>
    </source>
</evidence>
<evidence type="ECO:0000256" key="6">
    <source>
        <dbReference type="ARBA" id="ARBA00022833"/>
    </source>
</evidence>
<dbReference type="Proteomes" id="UP000085678">
    <property type="component" value="Unplaced"/>
</dbReference>
<dbReference type="GO" id="GO:0008270">
    <property type="term" value="F:zinc ion binding"/>
    <property type="evidence" value="ECO:0007669"/>
    <property type="project" value="UniProtKB-KW"/>
</dbReference>
<proteinExistence type="inferred from homology"/>
<keyword evidence="6" id="KW-0862">Zinc</keyword>
<keyword evidence="5" id="KW-0863">Zinc-finger</keyword>
<feature type="region of interest" description="Disordered" evidence="8">
    <location>
        <begin position="1"/>
        <end position="28"/>
    </location>
</feature>
<dbReference type="RefSeq" id="XP_013413274.1">
    <property type="nucleotide sequence ID" value="XM_013557820.1"/>
</dbReference>
<dbReference type="InParanoid" id="A0A1S3JT87"/>
<dbReference type="FunCoup" id="A0A1S3JT87">
    <property type="interactions" value="1584"/>
</dbReference>
<comment type="subcellular location">
    <subcellularLocation>
        <location evidence="1">Nucleus</location>
        <location evidence="1">Nucleolus</location>
    </subcellularLocation>
</comment>
<evidence type="ECO:0000256" key="1">
    <source>
        <dbReference type="ARBA" id="ARBA00004604"/>
    </source>
</evidence>
<sequence length="310" mass="34949">MPKKKTGARKKAEKMKERQRGIRSASRPLADRPCNSIMECDQCKRVQKNRAFCYFCSALQRLPICGECGKQKCMMKTGDCVVKHPGQFTTGLGMVGAICDFCECWVCHGRKCLTTHACTCVLRDAVCQECKRGVWDQGGRMFQCCYCNNFMCEDDQFEHQAMCQQIESDSYKCNSCNKLGQYSCLRCKITFCDEHVKRKGVKYNKGQPLPCPKCGFETQETRELSMSTRNYNFGRIANGGEDEDDDYEGGAYGGFYGYGGSYGGGGGDEDSEEEEEEEDEESEEEDNTEKEDKDDEAIPAEEASKLTIQD</sequence>
<reference evidence="10" key="1">
    <citation type="submission" date="2025-08" db="UniProtKB">
        <authorList>
            <consortium name="RefSeq"/>
        </authorList>
    </citation>
    <scope>IDENTIFICATION</scope>
    <source>
        <tissue evidence="10">Gonads</tissue>
    </source>
</reference>
<dbReference type="STRING" id="7574.A0A1S3JT87"/>
<gene>
    <name evidence="10" type="primary">LOC106175698</name>
</gene>
<organism evidence="9 10">
    <name type="scientific">Lingula anatina</name>
    <name type="common">Brachiopod</name>
    <name type="synonym">Lingula unguis</name>
    <dbReference type="NCBI Taxonomy" id="7574"/>
    <lineage>
        <taxon>Eukaryota</taxon>
        <taxon>Metazoa</taxon>
        <taxon>Spiralia</taxon>
        <taxon>Lophotrochozoa</taxon>
        <taxon>Brachiopoda</taxon>
        <taxon>Linguliformea</taxon>
        <taxon>Lingulata</taxon>
        <taxon>Lingulida</taxon>
        <taxon>Linguloidea</taxon>
        <taxon>Lingulidae</taxon>
        <taxon>Lingula</taxon>
    </lineage>
</organism>
<evidence type="ECO:0000256" key="5">
    <source>
        <dbReference type="ARBA" id="ARBA00022771"/>
    </source>
</evidence>
<feature type="compositionally biased region" description="Basic residues" evidence="8">
    <location>
        <begin position="1"/>
        <end position="13"/>
    </location>
</feature>
<name>A0A1S3JT87_LINAN</name>
<dbReference type="PANTHER" id="PTHR13214">
    <property type="entry name" value="ZINC FINGER PROTEIN 330"/>
    <property type="match status" value="1"/>
</dbReference>
<feature type="compositionally biased region" description="Acidic residues" evidence="8">
    <location>
        <begin position="267"/>
        <end position="299"/>
    </location>
</feature>
<accession>A0A1S3JT87</accession>
<dbReference type="KEGG" id="lak:106175698"/>
<keyword evidence="3" id="KW-0479">Metal-binding</keyword>
<keyword evidence="4" id="KW-0677">Repeat</keyword>
<evidence type="ECO:0000256" key="8">
    <source>
        <dbReference type="SAM" id="MobiDB-lite"/>
    </source>
</evidence>
<dbReference type="GeneID" id="106175698"/>
<dbReference type="OrthoDB" id="10258894at2759"/>
<feature type="region of interest" description="Disordered" evidence="8">
    <location>
        <begin position="258"/>
        <end position="310"/>
    </location>
</feature>
<dbReference type="PANTHER" id="PTHR13214:SF1">
    <property type="entry name" value="ZINC FINGER PROTEIN 330"/>
    <property type="match status" value="1"/>
</dbReference>
<comment type="similarity">
    <text evidence="2">Belongs to the NOA36 family.</text>
</comment>